<dbReference type="AlphaFoldDB" id="A0A1D2JL46"/>
<protein>
    <recommendedName>
        <fullName evidence="2">AB hydrolase-1 domain-containing protein</fullName>
    </recommendedName>
</protein>
<reference evidence="3 4" key="1">
    <citation type="submission" date="2016-06" db="EMBL/GenBank/DDBJ databases">
        <authorList>
            <person name="Kjaerup R.B."/>
            <person name="Dalgaard T.S."/>
            <person name="Juul-Madsen H.R."/>
        </authorList>
    </citation>
    <scope>NUCLEOTIDE SEQUENCE [LARGE SCALE GENOMIC DNA]</scope>
    <source>
        <strain evidence="3 4">Pb300</strain>
    </source>
</reference>
<sequence length="594" mass="66274">MAPGLLYVTMQPGDNLSPAQFHDWYNNEHGPTRLRLPFIENGFRFRATDVTSGSSGSTPALPEWLAIYDVADIAELKREQYLRLRRDDVKSQREKETMAKITIDRRLYDFVESKQVEGYVPLDALEATQAELDGRGKRVLVTIIQTLHPDKEDEFNKWYREEHMPLLSKVPGWLRTRRFLSSVSEPTETREYLSVHEYVSHDGPGGPELTAINATHWREQVITNVVKGRSRRVYEHYYTFGAAPRDLGSLSSEVVTPFTSPDGLTRTLPGSPPPASSPSSFPAIESYITTSDGVILPYRLEGSTDSHAPLILLSNSILTHYAIWDDFVTCFLSKPENRQYRILRYLTRGRLSNSGEKPVTLDVLAGDIITILDTLRVPKTAALIGVSLGGATVLNTALKYPERTGTFIACDTNAKSPEGNRKVWGERIAMAEGEGAVAAETGERVVGDQLADATVRRWFVKESYDGGEMEGRARRVKEIVRGNSLEGFKNGVEVLYMYDLVDEMGKSEKRGAFLVGDGDGVLPKTMREMVGMMGAGAEFLVVEGAGHLPMVEKPERFERLVKSQTSLDGRFGQSYYWAPSDTIEFASIQLLVES</sequence>
<dbReference type="InterPro" id="IPR029058">
    <property type="entry name" value="AB_hydrolase_fold"/>
</dbReference>
<dbReference type="Proteomes" id="UP000242814">
    <property type="component" value="Unassembled WGS sequence"/>
</dbReference>
<evidence type="ECO:0000313" key="4">
    <source>
        <dbReference type="Proteomes" id="UP000242814"/>
    </source>
</evidence>
<dbReference type="PANTHER" id="PTHR43039">
    <property type="entry name" value="ESTERASE-RELATED"/>
    <property type="match status" value="1"/>
</dbReference>
<dbReference type="Gene3D" id="3.40.50.1820">
    <property type="entry name" value="alpha/beta hydrolase"/>
    <property type="match status" value="1"/>
</dbReference>
<gene>
    <name evidence="3" type="ORF">ACO22_01602</name>
</gene>
<dbReference type="VEuPathDB" id="FungiDB:PADG_01899"/>
<proteinExistence type="inferred from homology"/>
<evidence type="ECO:0000256" key="1">
    <source>
        <dbReference type="ARBA" id="ARBA00008645"/>
    </source>
</evidence>
<evidence type="ECO:0000313" key="3">
    <source>
        <dbReference type="EMBL" id="ODH40564.1"/>
    </source>
</evidence>
<organism evidence="3 4">
    <name type="scientific">Paracoccidioides brasiliensis</name>
    <dbReference type="NCBI Taxonomy" id="121759"/>
    <lineage>
        <taxon>Eukaryota</taxon>
        <taxon>Fungi</taxon>
        <taxon>Dikarya</taxon>
        <taxon>Ascomycota</taxon>
        <taxon>Pezizomycotina</taxon>
        <taxon>Eurotiomycetes</taxon>
        <taxon>Eurotiomycetidae</taxon>
        <taxon>Onygenales</taxon>
        <taxon>Ajellomycetaceae</taxon>
        <taxon>Paracoccidioides</taxon>
    </lineage>
</organism>
<comment type="caution">
    <text evidence="3">The sequence shown here is derived from an EMBL/GenBank/DDBJ whole genome shotgun (WGS) entry which is preliminary data.</text>
</comment>
<dbReference type="SUPFAM" id="SSF53474">
    <property type="entry name" value="alpha/beta-Hydrolases"/>
    <property type="match status" value="1"/>
</dbReference>
<dbReference type="VEuPathDB" id="FungiDB:PABG_03335"/>
<feature type="domain" description="AB hydrolase-1" evidence="2">
    <location>
        <begin position="322"/>
        <end position="559"/>
    </location>
</feature>
<dbReference type="SUPFAM" id="SSF54909">
    <property type="entry name" value="Dimeric alpha+beta barrel"/>
    <property type="match status" value="1"/>
</dbReference>
<dbReference type="Gene3D" id="3.30.70.100">
    <property type="match status" value="1"/>
</dbReference>
<accession>A0A1D2JL46</accession>
<dbReference type="Pfam" id="PF12697">
    <property type="entry name" value="Abhydrolase_6"/>
    <property type="match status" value="1"/>
</dbReference>
<dbReference type="InterPro" id="IPR000073">
    <property type="entry name" value="AB_hydrolase_1"/>
</dbReference>
<evidence type="ECO:0000259" key="2">
    <source>
        <dbReference type="Pfam" id="PF12697"/>
    </source>
</evidence>
<name>A0A1D2JL46_PARBR</name>
<dbReference type="EMBL" id="LZYO01000040">
    <property type="protein sequence ID" value="ODH40564.1"/>
    <property type="molecule type" value="Genomic_DNA"/>
</dbReference>
<comment type="similarity">
    <text evidence="1">Belongs to the AB hydrolase superfamily.</text>
</comment>
<dbReference type="InterPro" id="IPR011008">
    <property type="entry name" value="Dimeric_a/b-barrel"/>
</dbReference>